<dbReference type="EMBL" id="LRBV02000004">
    <property type="status" value="NOT_ANNOTATED_CDS"/>
    <property type="molecule type" value="Genomic_DNA"/>
</dbReference>
<dbReference type="InterPro" id="IPR052929">
    <property type="entry name" value="RNase_H-like_EbsB-rel"/>
</dbReference>
<dbReference type="PANTHER" id="PTHR47074:SF48">
    <property type="entry name" value="POLYNUCLEOTIDYL TRANSFERASE, RIBONUCLEASE H-LIKE SUPERFAMILY PROTEIN"/>
    <property type="match status" value="1"/>
</dbReference>
<evidence type="ECO:0008006" key="4">
    <source>
        <dbReference type="Google" id="ProtNLM"/>
    </source>
</evidence>
<feature type="compositionally biased region" description="Basic and acidic residues" evidence="1">
    <location>
        <begin position="268"/>
        <end position="297"/>
    </location>
</feature>
<keyword evidence="3" id="KW-1185">Reference proteome</keyword>
<accession>A0A7N2R360</accession>
<proteinExistence type="predicted"/>
<dbReference type="Gramene" id="QL04p043426:mrna">
    <property type="protein sequence ID" value="QL04p043426:mrna"/>
    <property type="gene ID" value="QL04p043426"/>
</dbReference>
<reference evidence="2 3" key="1">
    <citation type="journal article" date="2016" name="G3 (Bethesda)">
        <title>First Draft Assembly and Annotation of the Genome of a California Endemic Oak Quercus lobata Nee (Fagaceae).</title>
        <authorList>
            <person name="Sork V.L."/>
            <person name="Fitz-Gibbon S.T."/>
            <person name="Puiu D."/>
            <person name="Crepeau M."/>
            <person name="Gugger P.F."/>
            <person name="Sherman R."/>
            <person name="Stevens K."/>
            <person name="Langley C.H."/>
            <person name="Pellegrini M."/>
            <person name="Salzberg S.L."/>
        </authorList>
    </citation>
    <scope>NUCLEOTIDE SEQUENCE [LARGE SCALE GENOMIC DNA]</scope>
    <source>
        <strain evidence="2 3">cv. SW786</strain>
    </source>
</reference>
<dbReference type="EnsemblPlants" id="QL04p043426:mrna">
    <property type="protein sequence ID" value="QL04p043426:mrna"/>
    <property type="gene ID" value="QL04p043426"/>
</dbReference>
<protein>
    <recommendedName>
        <fullName evidence="4">Reverse transcriptase zinc-binding domain-containing protein</fullName>
    </recommendedName>
</protein>
<sequence>MDGLCPMCGLEEETIMHALCRCSAAKEIWSLWKDCPLVIGAEPLDFSDLAMKFLEASNPKDLEILVVAAWAIWHNRNLKVFELVSQGAEQTWNFAISMIIDFREAAKFCSLGLAVCEVSWRKPPDGVYKINSYGATADDGRLSSIGVIIRDCRGVENCNKAANALALSAESYSVSDSSLASGQITFLLFPSFFSTVIKATSPTVIQSTSSSHLPCSQIQKTHSRHGRVLSATNHIHTHYSKPISQYTTINNRCHKLESQITKPLPRLQLEHHTSRQSERKAGEKREPEREFGFRLKPESLSPTPKVRSIIQSPPKFQEVSKSPDPIEIPLPTLI</sequence>
<dbReference type="AlphaFoldDB" id="A0A7N2R360"/>
<dbReference type="Proteomes" id="UP000594261">
    <property type="component" value="Chromosome 4"/>
</dbReference>
<evidence type="ECO:0000256" key="1">
    <source>
        <dbReference type="SAM" id="MobiDB-lite"/>
    </source>
</evidence>
<dbReference type="PANTHER" id="PTHR47074">
    <property type="entry name" value="BNAC02G40300D PROTEIN"/>
    <property type="match status" value="1"/>
</dbReference>
<evidence type="ECO:0000313" key="3">
    <source>
        <dbReference type="Proteomes" id="UP000594261"/>
    </source>
</evidence>
<reference evidence="2" key="2">
    <citation type="submission" date="2021-01" db="UniProtKB">
        <authorList>
            <consortium name="EnsemblPlants"/>
        </authorList>
    </citation>
    <scope>IDENTIFICATION</scope>
</reference>
<name>A0A7N2R360_QUELO</name>
<evidence type="ECO:0000313" key="2">
    <source>
        <dbReference type="EnsemblPlants" id="QL04p043426:mrna"/>
    </source>
</evidence>
<organism evidence="2 3">
    <name type="scientific">Quercus lobata</name>
    <name type="common">Valley oak</name>
    <dbReference type="NCBI Taxonomy" id="97700"/>
    <lineage>
        <taxon>Eukaryota</taxon>
        <taxon>Viridiplantae</taxon>
        <taxon>Streptophyta</taxon>
        <taxon>Embryophyta</taxon>
        <taxon>Tracheophyta</taxon>
        <taxon>Spermatophyta</taxon>
        <taxon>Magnoliopsida</taxon>
        <taxon>eudicotyledons</taxon>
        <taxon>Gunneridae</taxon>
        <taxon>Pentapetalae</taxon>
        <taxon>rosids</taxon>
        <taxon>fabids</taxon>
        <taxon>Fagales</taxon>
        <taxon>Fagaceae</taxon>
        <taxon>Quercus</taxon>
    </lineage>
</organism>
<feature type="region of interest" description="Disordered" evidence="1">
    <location>
        <begin position="260"/>
        <end position="334"/>
    </location>
</feature>
<dbReference type="InParanoid" id="A0A7N2R360"/>